<organism evidence="1 2">
    <name type="scientific">Populus alba x Populus x berolinensis</name>
    <dbReference type="NCBI Taxonomy" id="444605"/>
    <lineage>
        <taxon>Eukaryota</taxon>
        <taxon>Viridiplantae</taxon>
        <taxon>Streptophyta</taxon>
        <taxon>Embryophyta</taxon>
        <taxon>Tracheophyta</taxon>
        <taxon>Spermatophyta</taxon>
        <taxon>Magnoliopsida</taxon>
        <taxon>eudicotyledons</taxon>
        <taxon>Gunneridae</taxon>
        <taxon>Pentapetalae</taxon>
        <taxon>rosids</taxon>
        <taxon>fabids</taxon>
        <taxon>Malpighiales</taxon>
        <taxon>Salicaceae</taxon>
        <taxon>Saliceae</taxon>
        <taxon>Populus</taxon>
    </lineage>
</organism>
<keyword evidence="2" id="KW-1185">Reference proteome</keyword>
<protein>
    <submittedName>
        <fullName evidence="1">Uncharacterized protein</fullName>
    </submittedName>
</protein>
<reference evidence="1" key="1">
    <citation type="journal article" date="2023" name="Mol. Ecol. Resour.">
        <title>Chromosome-level genome assembly of a triploid poplar Populus alba 'Berolinensis'.</title>
        <authorList>
            <person name="Chen S."/>
            <person name="Yu Y."/>
            <person name="Wang X."/>
            <person name="Wang S."/>
            <person name="Zhang T."/>
            <person name="Zhou Y."/>
            <person name="He R."/>
            <person name="Meng N."/>
            <person name="Wang Y."/>
            <person name="Liu W."/>
            <person name="Liu Z."/>
            <person name="Liu J."/>
            <person name="Guo Q."/>
            <person name="Huang H."/>
            <person name="Sederoff R.R."/>
            <person name="Wang G."/>
            <person name="Qu G."/>
            <person name="Chen S."/>
        </authorList>
    </citation>
    <scope>NUCLEOTIDE SEQUENCE</scope>
    <source>
        <strain evidence="1">SC-2020</strain>
    </source>
</reference>
<proteinExistence type="predicted"/>
<evidence type="ECO:0000313" key="2">
    <source>
        <dbReference type="Proteomes" id="UP001164929"/>
    </source>
</evidence>
<dbReference type="AlphaFoldDB" id="A0AAD6QAH1"/>
<sequence length="111" mass="12803">MRVAGLARMVFGKRTLESAEGRKLPVKEQPTRYPDQNAARHCERKDCVHFKLGFLFVGPNGGFIQGHLRLSLIAYDNWSTEGYLRAQMGRFSNVYLSRLVYLILAVKKEKW</sequence>
<evidence type="ECO:0000313" key="1">
    <source>
        <dbReference type="EMBL" id="KAJ6982898.1"/>
    </source>
</evidence>
<accession>A0AAD6QAH1</accession>
<comment type="caution">
    <text evidence="1">The sequence shown here is derived from an EMBL/GenBank/DDBJ whole genome shotgun (WGS) entry which is preliminary data.</text>
</comment>
<dbReference type="Proteomes" id="UP001164929">
    <property type="component" value="Chromosome 10"/>
</dbReference>
<name>A0AAD6QAH1_9ROSI</name>
<dbReference type="EMBL" id="JAQIZT010000010">
    <property type="protein sequence ID" value="KAJ6982898.1"/>
    <property type="molecule type" value="Genomic_DNA"/>
</dbReference>
<gene>
    <name evidence="1" type="ORF">NC653_025884</name>
</gene>